<protein>
    <submittedName>
        <fullName evidence="15">Ferric reductase-like transmembrane domain-containing protein</fullName>
    </submittedName>
</protein>
<feature type="transmembrane region" description="Helical" evidence="13">
    <location>
        <begin position="153"/>
        <end position="171"/>
    </location>
</feature>
<dbReference type="InterPro" id="IPR039261">
    <property type="entry name" value="FNR_nucleotide-bd"/>
</dbReference>
<keyword evidence="9" id="KW-0560">Oxidoreductase</keyword>
<evidence type="ECO:0000256" key="5">
    <source>
        <dbReference type="ARBA" id="ARBA00022714"/>
    </source>
</evidence>
<feature type="transmembrane region" description="Helical" evidence="13">
    <location>
        <begin position="28"/>
        <end position="45"/>
    </location>
</feature>
<dbReference type="SUPFAM" id="SSF52343">
    <property type="entry name" value="Ferredoxin reductase-like, C-terminal NADP-linked domain"/>
    <property type="match status" value="1"/>
</dbReference>
<dbReference type="GO" id="GO:0050660">
    <property type="term" value="F:flavin adenine dinucleotide binding"/>
    <property type="evidence" value="ECO:0007669"/>
    <property type="project" value="TreeGrafter"/>
</dbReference>
<dbReference type="Proteomes" id="UP001139095">
    <property type="component" value="Unassembled WGS sequence"/>
</dbReference>
<evidence type="ECO:0000256" key="3">
    <source>
        <dbReference type="ARBA" id="ARBA00022630"/>
    </source>
</evidence>
<dbReference type="PANTHER" id="PTHR47354:SF8">
    <property type="entry name" value="1,2-PHENYLACETYL-COA EPOXIDASE, SUBUNIT E"/>
    <property type="match status" value="1"/>
</dbReference>
<evidence type="ECO:0000256" key="4">
    <source>
        <dbReference type="ARBA" id="ARBA00022692"/>
    </source>
</evidence>
<dbReference type="InterPro" id="IPR050415">
    <property type="entry name" value="MRET"/>
</dbReference>
<gene>
    <name evidence="15" type="ORF">LG368_15020</name>
</gene>
<dbReference type="GO" id="GO:0016491">
    <property type="term" value="F:oxidoreductase activity"/>
    <property type="evidence" value="ECO:0007669"/>
    <property type="project" value="UniProtKB-KW"/>
</dbReference>
<dbReference type="GO" id="GO:0046872">
    <property type="term" value="F:metal ion binding"/>
    <property type="evidence" value="ECO:0007669"/>
    <property type="project" value="UniProtKB-KW"/>
</dbReference>
<dbReference type="PROSITE" id="PS51384">
    <property type="entry name" value="FAD_FR"/>
    <property type="match status" value="1"/>
</dbReference>
<dbReference type="GO" id="GO:0051537">
    <property type="term" value="F:2 iron, 2 sulfur cluster binding"/>
    <property type="evidence" value="ECO:0007669"/>
    <property type="project" value="UniProtKB-KW"/>
</dbReference>
<evidence type="ECO:0000256" key="7">
    <source>
        <dbReference type="ARBA" id="ARBA00022827"/>
    </source>
</evidence>
<feature type="transmembrane region" description="Helical" evidence="13">
    <location>
        <begin position="122"/>
        <end position="141"/>
    </location>
</feature>
<keyword evidence="11" id="KW-0411">Iron-sulfur</keyword>
<proteinExistence type="predicted"/>
<evidence type="ECO:0000256" key="1">
    <source>
        <dbReference type="ARBA" id="ARBA00001974"/>
    </source>
</evidence>
<feature type="transmembrane region" description="Helical" evidence="13">
    <location>
        <begin position="177"/>
        <end position="195"/>
    </location>
</feature>
<dbReference type="PRINTS" id="PR00406">
    <property type="entry name" value="CYTB5RDTASE"/>
</dbReference>
<dbReference type="Pfam" id="PF01794">
    <property type="entry name" value="Ferric_reduct"/>
    <property type="match status" value="1"/>
</dbReference>
<keyword evidence="8 13" id="KW-1133">Transmembrane helix</keyword>
<evidence type="ECO:0000256" key="11">
    <source>
        <dbReference type="ARBA" id="ARBA00023014"/>
    </source>
</evidence>
<keyword evidence="6" id="KW-0479">Metal-binding</keyword>
<dbReference type="AlphaFoldDB" id="A0A9X1LFT0"/>
<organism evidence="15 16">
    <name type="scientific">Marinomonas algarum</name>
    <dbReference type="NCBI Taxonomy" id="2883105"/>
    <lineage>
        <taxon>Bacteria</taxon>
        <taxon>Pseudomonadati</taxon>
        <taxon>Pseudomonadota</taxon>
        <taxon>Gammaproteobacteria</taxon>
        <taxon>Oceanospirillales</taxon>
        <taxon>Oceanospirillaceae</taxon>
        <taxon>Marinomonas</taxon>
    </lineage>
</organism>
<feature type="domain" description="FAD-binding FR-type" evidence="14">
    <location>
        <begin position="201"/>
        <end position="299"/>
    </location>
</feature>
<keyword evidence="4 13" id="KW-0812">Transmembrane</keyword>
<sequence>MIIVWGWSYFTSTSAKASLPWEIYDNSLYLSGLLSIGLMSITMMLATRPAWLETPFNGLDKVYRLHKWTGILAVAFAALHWLIEMGDDVIKSVFGQEGRLHDQDFSGFIDMMRDAAEDIGEWAVYLVFAMLVLTLWKRFPYKPWRYLHRAMPILYLLLVFHAAWLAPLIWWQQPIGLLMALLLVGGSIASILSLSQKVGRSRQVQGTILSVSSSTMGIIEVVCQLDNTWKGHHAGQFAFVTFDRSEGAHPFTIASSDQGKGQITFQIKALGDYTTDLDHKLRVGQAVTIEGPYGKFNFKRRKAKASQIWIAGGIGITPFLAWLEDLQIQPEQAPAAQLHYSTRNSATDPFVKRLQLVCSGLPSIKLYVHDGSQGEKLTTVQLLSQHARKGAMEVWFCGPSTWAKTLEKELRESVKGSLFFRKEAFELR</sequence>
<keyword evidence="16" id="KW-1185">Reference proteome</keyword>
<evidence type="ECO:0000256" key="13">
    <source>
        <dbReference type="SAM" id="Phobius"/>
    </source>
</evidence>
<dbReference type="InterPro" id="IPR013112">
    <property type="entry name" value="FAD-bd_8"/>
</dbReference>
<dbReference type="SFLD" id="SFLDS00052">
    <property type="entry name" value="Ferric_Reductase_Domain"/>
    <property type="match status" value="1"/>
</dbReference>
<keyword evidence="5" id="KW-0001">2Fe-2S</keyword>
<dbReference type="GO" id="GO:0016020">
    <property type="term" value="C:membrane"/>
    <property type="evidence" value="ECO:0007669"/>
    <property type="project" value="UniProtKB-SubCell"/>
</dbReference>
<feature type="transmembrane region" description="Helical" evidence="13">
    <location>
        <begin position="305"/>
        <end position="323"/>
    </location>
</feature>
<dbReference type="InterPro" id="IPR017927">
    <property type="entry name" value="FAD-bd_FR_type"/>
</dbReference>
<evidence type="ECO:0000256" key="9">
    <source>
        <dbReference type="ARBA" id="ARBA00023002"/>
    </source>
</evidence>
<comment type="cofactor">
    <cofactor evidence="1">
        <name>FAD</name>
        <dbReference type="ChEBI" id="CHEBI:57692"/>
    </cofactor>
</comment>
<reference evidence="15" key="1">
    <citation type="submission" date="2021-10" db="EMBL/GenBank/DDBJ databases">
        <title>Marinomonas pontica sp. nov., isolated from the Black Sea.</title>
        <authorList>
            <person name="Zhao L.-H."/>
            <person name="Xue J.-H."/>
        </authorList>
    </citation>
    <scope>NUCLEOTIDE SEQUENCE</scope>
    <source>
        <strain evidence="15">E8</strain>
    </source>
</reference>
<evidence type="ECO:0000313" key="16">
    <source>
        <dbReference type="Proteomes" id="UP001139095"/>
    </source>
</evidence>
<evidence type="ECO:0000259" key="14">
    <source>
        <dbReference type="PROSITE" id="PS51384"/>
    </source>
</evidence>
<comment type="caution">
    <text evidence="15">The sequence shown here is derived from an EMBL/GenBank/DDBJ whole genome shotgun (WGS) entry which is preliminary data.</text>
</comment>
<evidence type="ECO:0000256" key="2">
    <source>
        <dbReference type="ARBA" id="ARBA00004141"/>
    </source>
</evidence>
<dbReference type="Gene3D" id="2.40.30.10">
    <property type="entry name" value="Translation factors"/>
    <property type="match status" value="1"/>
</dbReference>
<dbReference type="EMBL" id="JAJATW010000045">
    <property type="protein sequence ID" value="MCB5163172.1"/>
    <property type="molecule type" value="Genomic_DNA"/>
</dbReference>
<evidence type="ECO:0000256" key="10">
    <source>
        <dbReference type="ARBA" id="ARBA00023004"/>
    </source>
</evidence>
<dbReference type="Gene3D" id="3.40.50.80">
    <property type="entry name" value="Nucleotide-binding domain of ferredoxin-NADP reductase (FNR) module"/>
    <property type="match status" value="1"/>
</dbReference>
<comment type="subcellular location">
    <subcellularLocation>
        <location evidence="2">Membrane</location>
        <topology evidence="2">Multi-pass membrane protein</topology>
    </subcellularLocation>
</comment>
<feature type="transmembrane region" description="Helical" evidence="13">
    <location>
        <begin position="65"/>
        <end position="83"/>
    </location>
</feature>
<keyword evidence="3" id="KW-0285">Flavoprotein</keyword>
<evidence type="ECO:0000256" key="8">
    <source>
        <dbReference type="ARBA" id="ARBA00022989"/>
    </source>
</evidence>
<dbReference type="Pfam" id="PF08022">
    <property type="entry name" value="FAD_binding_8"/>
    <property type="match status" value="1"/>
</dbReference>
<evidence type="ECO:0000256" key="6">
    <source>
        <dbReference type="ARBA" id="ARBA00022723"/>
    </source>
</evidence>
<name>A0A9X1LFT0_9GAMM</name>
<dbReference type="CDD" id="cd06198">
    <property type="entry name" value="FNR_like_3"/>
    <property type="match status" value="1"/>
</dbReference>
<keyword evidence="12 13" id="KW-0472">Membrane</keyword>
<dbReference type="SFLD" id="SFLDG01168">
    <property type="entry name" value="Ferric_reductase_subgroup_(FRE"/>
    <property type="match status" value="1"/>
</dbReference>
<dbReference type="SUPFAM" id="SSF63380">
    <property type="entry name" value="Riboflavin synthase domain-like"/>
    <property type="match status" value="1"/>
</dbReference>
<dbReference type="InterPro" id="IPR017938">
    <property type="entry name" value="Riboflavin_synthase-like_b-brl"/>
</dbReference>
<evidence type="ECO:0000313" key="15">
    <source>
        <dbReference type="EMBL" id="MCB5163172.1"/>
    </source>
</evidence>
<accession>A0A9X1LFT0</accession>
<dbReference type="PANTHER" id="PTHR47354">
    <property type="entry name" value="NADH OXIDOREDUCTASE HCR"/>
    <property type="match status" value="1"/>
</dbReference>
<evidence type="ECO:0000256" key="12">
    <source>
        <dbReference type="ARBA" id="ARBA00023136"/>
    </source>
</evidence>
<keyword evidence="7" id="KW-0274">FAD</keyword>
<dbReference type="InterPro" id="IPR013130">
    <property type="entry name" value="Fe3_Rdtase_TM_dom"/>
</dbReference>
<keyword evidence="10" id="KW-0408">Iron</keyword>